<dbReference type="PANTHER" id="PTHR46530:SF1">
    <property type="entry name" value="PROTEIN MONO-ADP-RIBOSYLTRANSFERASE PARP4"/>
    <property type="match status" value="1"/>
</dbReference>
<evidence type="ECO:0000313" key="10">
    <source>
        <dbReference type="EMBL" id="CAF1303613.1"/>
    </source>
</evidence>
<dbReference type="PROSITE" id="PS50234">
    <property type="entry name" value="VWFA"/>
    <property type="match status" value="1"/>
</dbReference>
<evidence type="ECO:0000313" key="9">
    <source>
        <dbReference type="EMBL" id="CAF1099943.1"/>
    </source>
</evidence>
<dbReference type="PRINTS" id="PR00301">
    <property type="entry name" value="HEATSHOCK70"/>
</dbReference>
<accession>A0A814P4T7</accession>
<feature type="region of interest" description="Disordered" evidence="5">
    <location>
        <begin position="1711"/>
        <end position="1768"/>
    </location>
</feature>
<comment type="caution">
    <text evidence="9">The sequence shown here is derived from an EMBL/GenBank/DDBJ whole genome shotgun (WGS) entry which is preliminary data.</text>
</comment>
<dbReference type="InterPro" id="IPR013126">
    <property type="entry name" value="Hsp_70_fam"/>
</dbReference>
<evidence type="ECO:0000259" key="7">
    <source>
        <dbReference type="PROSITE" id="PS51059"/>
    </source>
</evidence>
<feature type="region of interest" description="Disordered" evidence="5">
    <location>
        <begin position="1398"/>
        <end position="1417"/>
    </location>
</feature>
<dbReference type="InterPro" id="IPR058904">
    <property type="entry name" value="PARP4_MVP-ID"/>
</dbReference>
<evidence type="ECO:0000256" key="5">
    <source>
        <dbReference type="SAM" id="MobiDB-lite"/>
    </source>
</evidence>
<keyword evidence="4" id="KW-0520">NAD</keyword>
<feature type="domain" description="VIT" evidence="8">
    <location>
        <begin position="625"/>
        <end position="753"/>
    </location>
</feature>
<gene>
    <name evidence="10" type="ORF">JXQ802_LOCUS29637</name>
    <name evidence="9" type="ORF">PYM288_LOCUS19617</name>
</gene>
<dbReference type="SMART" id="SM00609">
    <property type="entry name" value="VIT"/>
    <property type="match status" value="1"/>
</dbReference>
<keyword evidence="2" id="KW-0547">Nucleotide-binding</keyword>
<reference evidence="9" key="1">
    <citation type="submission" date="2021-02" db="EMBL/GenBank/DDBJ databases">
        <authorList>
            <person name="Nowell W R."/>
        </authorList>
    </citation>
    <scope>NUCLEOTIDE SEQUENCE</scope>
</reference>
<dbReference type="Gene3D" id="3.90.228.10">
    <property type="match status" value="1"/>
</dbReference>
<evidence type="ECO:0000313" key="11">
    <source>
        <dbReference type="Proteomes" id="UP000663854"/>
    </source>
</evidence>
<dbReference type="EC" id="2.4.2.-" evidence="4"/>
<dbReference type="Proteomes" id="UP000663854">
    <property type="component" value="Unassembled WGS sequence"/>
</dbReference>
<proteinExistence type="inferred from homology"/>
<evidence type="ECO:0000256" key="2">
    <source>
        <dbReference type="ARBA" id="ARBA00022741"/>
    </source>
</evidence>
<dbReference type="InterPro" id="IPR013694">
    <property type="entry name" value="VIT"/>
</dbReference>
<dbReference type="SUPFAM" id="SSF53300">
    <property type="entry name" value="vWA-like"/>
    <property type="match status" value="1"/>
</dbReference>
<feature type="region of interest" description="Disordered" evidence="5">
    <location>
        <begin position="1644"/>
        <end position="1689"/>
    </location>
</feature>
<name>A0A814P4T7_9BILA</name>
<dbReference type="EMBL" id="CAJNOL010001168">
    <property type="protein sequence ID" value="CAF1303613.1"/>
    <property type="molecule type" value="Genomic_DNA"/>
</dbReference>
<dbReference type="GO" id="GO:0140662">
    <property type="term" value="F:ATP-dependent protein folding chaperone"/>
    <property type="evidence" value="ECO:0007669"/>
    <property type="project" value="InterPro"/>
</dbReference>
<feature type="compositionally biased region" description="Pro residues" evidence="5">
    <location>
        <begin position="1729"/>
        <end position="1739"/>
    </location>
</feature>
<dbReference type="InterPro" id="IPR031273">
    <property type="entry name" value="PARP4"/>
</dbReference>
<feature type="compositionally biased region" description="Polar residues" evidence="5">
    <location>
        <begin position="1669"/>
        <end position="1689"/>
    </location>
</feature>
<dbReference type="SMART" id="SM00327">
    <property type="entry name" value="VWA"/>
    <property type="match status" value="1"/>
</dbReference>
<dbReference type="GO" id="GO:0005524">
    <property type="term" value="F:ATP binding"/>
    <property type="evidence" value="ECO:0007669"/>
    <property type="project" value="UniProtKB-KW"/>
</dbReference>
<keyword evidence="4" id="KW-0328">Glycosyltransferase</keyword>
<evidence type="ECO:0000256" key="3">
    <source>
        <dbReference type="ARBA" id="ARBA00022840"/>
    </source>
</evidence>
<evidence type="ECO:0000259" key="6">
    <source>
        <dbReference type="PROSITE" id="PS50234"/>
    </source>
</evidence>
<dbReference type="PROSITE" id="PS51059">
    <property type="entry name" value="PARP_CATALYTIC"/>
    <property type="match status" value="1"/>
</dbReference>
<dbReference type="Pfam" id="PF00012">
    <property type="entry name" value="HSP70"/>
    <property type="match status" value="1"/>
</dbReference>
<evidence type="ECO:0000256" key="4">
    <source>
        <dbReference type="RuleBase" id="RU362114"/>
    </source>
</evidence>
<feature type="region of interest" description="Disordered" evidence="5">
    <location>
        <begin position="1878"/>
        <end position="1902"/>
    </location>
</feature>
<dbReference type="GO" id="GO:0003950">
    <property type="term" value="F:NAD+ poly-ADP-ribosyltransferase activity"/>
    <property type="evidence" value="ECO:0007669"/>
    <property type="project" value="UniProtKB-UniRule"/>
</dbReference>
<dbReference type="SUPFAM" id="SSF101447">
    <property type="entry name" value="Formin homology 2 domain (FH2 domain)"/>
    <property type="match status" value="1"/>
</dbReference>
<dbReference type="InterPro" id="IPR036465">
    <property type="entry name" value="vWFA_dom_sf"/>
</dbReference>
<dbReference type="InterPro" id="IPR002035">
    <property type="entry name" value="VWF_A"/>
</dbReference>
<dbReference type="SUPFAM" id="SSF47587">
    <property type="entry name" value="Domain of poly(ADP-ribose) polymerase"/>
    <property type="match status" value="1"/>
</dbReference>
<dbReference type="SUPFAM" id="SSF100920">
    <property type="entry name" value="Heat shock protein 70kD (HSP70), peptide-binding domain"/>
    <property type="match status" value="1"/>
</dbReference>
<dbReference type="Proteomes" id="UP000663870">
    <property type="component" value="Unassembled WGS sequence"/>
</dbReference>
<organism evidence="9 11">
    <name type="scientific">Rotaria sordida</name>
    <dbReference type="NCBI Taxonomy" id="392033"/>
    <lineage>
        <taxon>Eukaryota</taxon>
        <taxon>Metazoa</taxon>
        <taxon>Spiralia</taxon>
        <taxon>Gnathifera</taxon>
        <taxon>Rotifera</taxon>
        <taxon>Eurotatoria</taxon>
        <taxon>Bdelloidea</taxon>
        <taxon>Philodinida</taxon>
        <taxon>Philodinidae</taxon>
        <taxon>Rotaria</taxon>
    </lineage>
</organism>
<feature type="compositionally biased region" description="Low complexity" evidence="5">
    <location>
        <begin position="1983"/>
        <end position="1997"/>
    </location>
</feature>
<feature type="domain" description="PARP catalytic" evidence="7">
    <location>
        <begin position="382"/>
        <end position="588"/>
    </location>
</feature>
<keyword evidence="4" id="KW-0808">Transferase</keyword>
<dbReference type="InterPro" id="IPR036420">
    <property type="entry name" value="BRCT_dom_sf"/>
</dbReference>
<evidence type="ECO:0000259" key="8">
    <source>
        <dbReference type="PROSITE" id="PS51468"/>
    </source>
</evidence>
<dbReference type="Pfam" id="PF08487">
    <property type="entry name" value="VIT"/>
    <property type="match status" value="1"/>
</dbReference>
<dbReference type="SUPFAM" id="SSF52113">
    <property type="entry name" value="BRCT domain"/>
    <property type="match status" value="1"/>
</dbReference>
<feature type="compositionally biased region" description="Pro residues" evidence="5">
    <location>
        <begin position="1884"/>
        <end position="1897"/>
    </location>
</feature>
<protein>
    <recommendedName>
        <fullName evidence="4">Poly [ADP-ribose] polymerase</fullName>
        <shortName evidence="4">PARP</shortName>
        <ecNumber evidence="4">2.4.2.-</ecNumber>
    </recommendedName>
</protein>
<dbReference type="InterPro" id="IPR036616">
    <property type="entry name" value="Poly(ADP-ribose)pol_reg_dom_sf"/>
</dbReference>
<dbReference type="PANTHER" id="PTHR46530">
    <property type="entry name" value="PROTEIN MONO-ADP-RIBOSYLTRANSFERASE PARP4"/>
    <property type="match status" value="1"/>
</dbReference>
<feature type="region of interest" description="Disordered" evidence="5">
    <location>
        <begin position="1967"/>
        <end position="2001"/>
    </location>
</feature>
<dbReference type="EMBL" id="CAJNOH010000668">
    <property type="protein sequence ID" value="CAF1099943.1"/>
    <property type="molecule type" value="Genomic_DNA"/>
</dbReference>
<dbReference type="PROSITE" id="PS51468">
    <property type="entry name" value="VIT"/>
    <property type="match status" value="1"/>
</dbReference>
<dbReference type="GO" id="GO:0005737">
    <property type="term" value="C:cytoplasm"/>
    <property type="evidence" value="ECO:0007669"/>
    <property type="project" value="TreeGrafter"/>
</dbReference>
<dbReference type="InterPro" id="IPR012317">
    <property type="entry name" value="Poly(ADP-ribose)pol_cat_dom"/>
</dbReference>
<dbReference type="Pfam" id="PF00644">
    <property type="entry name" value="PARP"/>
    <property type="match status" value="1"/>
</dbReference>
<dbReference type="Gene3D" id="3.40.50.410">
    <property type="entry name" value="von Willebrand factor, type A domain"/>
    <property type="match status" value="1"/>
</dbReference>
<keyword evidence="3" id="KW-0067">ATP-binding</keyword>
<evidence type="ECO:0000313" key="12">
    <source>
        <dbReference type="Proteomes" id="UP000663870"/>
    </source>
</evidence>
<feature type="compositionally biased region" description="Polar residues" evidence="5">
    <location>
        <begin position="1711"/>
        <end position="1720"/>
    </location>
</feature>
<keyword evidence="12" id="KW-1185">Reference proteome</keyword>
<comment type="similarity">
    <text evidence="1">Belongs to the heat shock protein 70 family.</text>
</comment>
<dbReference type="InterPro" id="IPR029047">
    <property type="entry name" value="HSP70_peptide-bd_sf"/>
</dbReference>
<sequence length="2419" mass="271768">MKQTTISTPLLSPFNGKTIVLELGREIGFKAKQELINYLREQKAYISYILTASTDYVLITNNVDSYKTRRAKQLGLPLVNVEYVYEYRRLPPGQTSIDISKFIIKSIEDQENFTQTGTISITGSRTNAIKINKFDLTKIKIWNSDDINLPRFDELTHCEIGKWAIFKETNDNSNVYFVLELQVIPEQYYDRITSDYRLRFRYEKQTIVNDGQQQNKKVLIQYAFSDDPNEQQQLFATYYHRVATMSRVTRIREMLPDKLGSKLLLRSLFTHRIDTQILDENACQLIESIWLESIGDLNKILSVPPESITLKTIIEAEAALLELKTTNDPRAALRFYSLIPHRSQYTVDLIKNRRVLTEKIDLCQMLRDMLTVNELTNWNVKAPIEAKYRALKCHIETIDNSTPEFNSIAELIQSSTDNGKQIVIHQIFNVTKQIDALNFCTSLSNQRQLFHGSKYANFLGILSRGLAMPKMVVEELGVVRTDIGCLGYGLYFSDSASTSLKYTTASTTRPGRRLLCICQVALGESANYYSFAPTLVKPHDGFHSTHGVKRTEENNSMFTDNEYAIYQLDQQRLLYIVEVSWAPNDTLNIEFERLPIIHHQQHALKLSEHVEVPMTIEDEVIEIAEQDYGLINPSSGKLVPLKSFHIRAQIVDTTVEVVLYQVYHNTSSIPIEAKYVFPLDENSTVCGFEAHINNKIIKGVVKEKEQAKQEYREAIEKGHGAYLMHQEQAQVFSVAVGNLPANNEVIIKITYVAELEIENDEIIFRLPAKMASWQSKQAIESKDQSIVRSIGIIDEKVEFSFKASIRMPYEIIKLFSPTHRLRRKLTDCIAMIELIDNVLLDRDFVLSITLRSANLPRISIETLSLDNDDNGTTIASKNDDSQACMLTFYPRFETLTNSNEQIELIFIIDVSNSMDGSYVQQAKQLAHLFLTNMKFDDRNIYFNIVTFGSDNDECFPISTPTTKENLDKAKHFVLHSLIHRGNTDLSAVLHRYSLLPALPTSKFGRQFIILSDGHIHDLQSILVLLEHQSTMRRDRIFACSIGNVANKHGLKQLVNGASGGGLTTVFDSNYRSKWKTKVLNILEQVRQPCVTNISINWHGHVDEQQKFNMQAPKIIRSLFNGMRLSVYRFIQNCHKATLTATIDGQEFVTTVFSSTMTTTKGRILHCLTARAIIDDYDNGLLHVDESENELMKVQYKQDLIDLSIKHSVVSAYTSFVAIEERDAKTDVKTFQPGVRLLDVMLDRNIDLLPYIGWDGDVSNLDTIKQKLIDERIPLESASIQSKKESIVDIEKLCEKISYRAGGDAKFDMMMTIIRTYRYALNEHEKANEIENKMRNDLKTEMISATTEERQTLQQRCQTNNLIIISDDDESSVDFDGKTSGLTKTQRLEKMRQIMSSLGEAPTAADVPSTPSSLSSSSSSSLFSLELAQEMISKGKKMTAPGTRSLAAPGTCSLAALSDSDDEGDDMGFGCFDDIPTASYSAPRKMRALEKESLRLQPESDDDDDDNMFDIFGDYVPAASCPASEKKPTPEEPSMQQQLKLAELENEDDAMDWSILDTMNESSYIDFTQKYQSKLQLITSDAKQQSLADYGEADLFGDGSVGGDDLVSLRFTVTRDSSLASHDLTTTKIIPAKQLPISTVDKNLETKKSESTGSVPAPPPLPPVRLAQQLSKSTAMKRAPSTSKQQSSLISAQLPRPEMLILPSATISHVTAQAQTASFSSQRLPAPQSLRPPPPPPPRPQFMHHSAAVRGRGGMSRPLPPPRDATKTSIAFSEMPPPAVNQSLQQNFSLPQSTPRKISPHVMTLYSLSNEFVVFTPYYVAPMVNINNNNASFESNTIDKQTALQSSSSPISLGDFSFNDEFVSNTCDLFDVAPLPASHLETSAAPPPPPPPPPPPLPTTTATTSSFLLDNFDQAFVGGSSVSNQSSESADRLKRDELLDDISSCIAPSSLSIASPKKSYPTVSLKMKAATDEPRSSRGGCMGSSTAATQSAISTKASPRGRTYDEDKLLETRCRNKIKAKFQDFEKQDDDDKKASFLSSETTLSSIVGKRKNVETLQSKMKEVPTSNTSICDLLLLDVCPLGFGIEDIHGQMHTLIRRNTTIPTRTQFYSVFTNAYAYQTTATIRIFEGEHNLTKYNTLLGEFSLSGLTTNYAAQTLEISIRMDLDANGILHVDAEEARSAAKASFNFTPNNQQRLTADDIARHITYVNSDPRFTAKSVYNRIPNDPLYMLDGQTESIMHNFSGEPITSRGQTTSIPLFSKLKDVRSTTTMIEELFNLQSKDGSFTLNKELADVFHIDFDIFHGLENYLRKQGFNSLALNIRNDILRLIGTGVILIWLVLQTQASQQNTFQFLFNIEQIKVHLCSHLPANMSEQINKAIEFYQQTNQRNGIYCTQLELSDSSWNMFIQRILIGIDPVDN</sequence>
<dbReference type="Gene3D" id="2.60.34.10">
    <property type="entry name" value="Substrate Binding Domain Of DNAk, Chain A, domain 1"/>
    <property type="match status" value="1"/>
</dbReference>
<evidence type="ECO:0000256" key="1">
    <source>
        <dbReference type="ARBA" id="ARBA00007381"/>
    </source>
</evidence>
<dbReference type="Pfam" id="PF13768">
    <property type="entry name" value="VWA_3"/>
    <property type="match status" value="1"/>
</dbReference>
<dbReference type="Pfam" id="PF26156">
    <property type="entry name" value="PARP4_MVP-ID"/>
    <property type="match status" value="1"/>
</dbReference>
<dbReference type="SUPFAM" id="SSF56399">
    <property type="entry name" value="ADP-ribosylation"/>
    <property type="match status" value="1"/>
</dbReference>
<feature type="domain" description="VWFA" evidence="6">
    <location>
        <begin position="903"/>
        <end position="1085"/>
    </location>
</feature>